<dbReference type="GO" id="GO:0004476">
    <property type="term" value="F:mannose-6-phosphate isomerase activity"/>
    <property type="evidence" value="ECO:0007669"/>
    <property type="project" value="UniProtKB-EC"/>
</dbReference>
<evidence type="ECO:0000256" key="7">
    <source>
        <dbReference type="ARBA" id="ARBA00047343"/>
    </source>
</evidence>
<dbReference type="InterPro" id="IPR006375">
    <property type="entry name" value="Man1P_GuaTrfase/Man6P_Isoase"/>
</dbReference>
<sequence length="478" mass="52517">MTLIPVILCGGSGSRLWPMSRGGYPKQYLSLLDEHSLVQQTALRSKGISGALAPIFISNTDQRFLLAEQMNSISVTPHNIVLEPVGRNTAPAVAVAAILAQRVNPEALILVLPSDHVIPNQALFHQLVQQASAIAANGKLVTFGIKPESAHTGYGYIRRGAALAADGACFEVDRFVEKPDLKRAQEFVDDGHYYWNSGMFLFKASTYLAELGQFSPAILKQAELAIANGQQDPDFMRLDPAAFAASPADSIDYAVMEKTAHAAVIEAEGLGWNDIGSWTALAEITPKDAFSNSQIGDVIAENTRNCYIRADHRMVATVGVQDLIIIETADAILVAHQDQAQDVKKIVERLNASGRSESVTHRRVYRPWGWYEGLDECQRFQVKRILVSPGRSLSLQMHHHRAEHWIVVKGTALIVNGSQELLLSENQSTYIPLGTTHRLTNPGKIPLEIIEVQSGCYLGEDDIVRFEDQYGRQTATEV</sequence>
<dbReference type="InterPro" id="IPR029044">
    <property type="entry name" value="Nucleotide-diphossugar_trans"/>
</dbReference>
<evidence type="ECO:0000259" key="10">
    <source>
        <dbReference type="Pfam" id="PF01050"/>
    </source>
</evidence>
<dbReference type="InterPro" id="IPR014710">
    <property type="entry name" value="RmlC-like_jellyroll"/>
</dbReference>
<keyword evidence="6" id="KW-0342">GTP-binding</keyword>
<feature type="domain" description="MannoseP isomerase/GMP-like beta-helix" evidence="11">
    <location>
        <begin position="296"/>
        <end position="350"/>
    </location>
</feature>
<feature type="domain" description="Nucleotidyl transferase" evidence="9">
    <location>
        <begin position="5"/>
        <end position="288"/>
    </location>
</feature>
<evidence type="ECO:0000256" key="5">
    <source>
        <dbReference type="ARBA" id="ARBA00022741"/>
    </source>
</evidence>
<keyword evidence="4 12" id="KW-0548">Nucleotidyltransferase</keyword>
<dbReference type="InterPro" id="IPR011051">
    <property type="entry name" value="RmlC_Cupin_sf"/>
</dbReference>
<reference evidence="12 13" key="1">
    <citation type="submission" date="2021-10" db="EMBL/GenBank/DDBJ databases">
        <authorList>
            <person name="Chen M."/>
        </authorList>
    </citation>
    <scope>NUCLEOTIDE SEQUENCE [LARGE SCALE GENOMIC DNA]</scope>
    <source>
        <strain evidence="12 13">H3-26</strain>
    </source>
</reference>
<dbReference type="PANTHER" id="PTHR46390">
    <property type="entry name" value="MANNOSE-1-PHOSPHATE GUANYLYLTRANSFERASE"/>
    <property type="match status" value="1"/>
</dbReference>
<comment type="catalytic activity">
    <reaction evidence="7">
        <text>alpha-D-mannose 1-phosphate + GTP + H(+) = GDP-alpha-D-mannose + diphosphate</text>
        <dbReference type="Rhea" id="RHEA:15229"/>
        <dbReference type="ChEBI" id="CHEBI:15378"/>
        <dbReference type="ChEBI" id="CHEBI:33019"/>
        <dbReference type="ChEBI" id="CHEBI:37565"/>
        <dbReference type="ChEBI" id="CHEBI:57527"/>
        <dbReference type="ChEBI" id="CHEBI:58409"/>
        <dbReference type="EC" id="2.7.7.13"/>
    </reaction>
</comment>
<dbReference type="Pfam" id="PF01050">
    <property type="entry name" value="MannoseP_isomer"/>
    <property type="match status" value="1"/>
</dbReference>
<dbReference type="EC" id="2.7.7.13" evidence="2"/>
<evidence type="ECO:0000256" key="4">
    <source>
        <dbReference type="ARBA" id="ARBA00022695"/>
    </source>
</evidence>
<organism evidence="12 13">
    <name type="scientific">Deefgea salmonis</name>
    <dbReference type="NCBI Taxonomy" id="2875502"/>
    <lineage>
        <taxon>Bacteria</taxon>
        <taxon>Pseudomonadati</taxon>
        <taxon>Pseudomonadota</taxon>
        <taxon>Betaproteobacteria</taxon>
        <taxon>Neisseriales</taxon>
        <taxon>Chitinibacteraceae</taxon>
        <taxon>Deefgea</taxon>
    </lineage>
</organism>
<dbReference type="CDD" id="cd02509">
    <property type="entry name" value="GDP-M1P_Guanylyltransferase"/>
    <property type="match status" value="1"/>
</dbReference>
<evidence type="ECO:0000256" key="6">
    <source>
        <dbReference type="ARBA" id="ARBA00023134"/>
    </source>
</evidence>
<dbReference type="InterPro" id="IPR005835">
    <property type="entry name" value="NTP_transferase_dom"/>
</dbReference>
<dbReference type="GO" id="GO:0004475">
    <property type="term" value="F:mannose-1-phosphate guanylyltransferase (GTP) activity"/>
    <property type="evidence" value="ECO:0007669"/>
    <property type="project" value="UniProtKB-EC"/>
</dbReference>
<dbReference type="InterPro" id="IPR001538">
    <property type="entry name" value="Man6P_isomerase-2_C"/>
</dbReference>
<keyword evidence="5" id="KW-0547">Nucleotide-binding</keyword>
<dbReference type="SUPFAM" id="SSF51182">
    <property type="entry name" value="RmlC-like cupins"/>
    <property type="match status" value="1"/>
</dbReference>
<evidence type="ECO:0000313" key="12">
    <source>
        <dbReference type="EMBL" id="MCB5197384.1"/>
    </source>
</evidence>
<accession>A0ABS8BP78</accession>
<dbReference type="EMBL" id="JAJAWG010000013">
    <property type="protein sequence ID" value="MCB5197384.1"/>
    <property type="molecule type" value="Genomic_DNA"/>
</dbReference>
<dbReference type="Pfam" id="PF00483">
    <property type="entry name" value="NTP_transferase"/>
    <property type="match status" value="1"/>
</dbReference>
<dbReference type="InterPro" id="IPR054566">
    <property type="entry name" value="ManC/GMP-like_b-helix"/>
</dbReference>
<dbReference type="PANTHER" id="PTHR46390:SF1">
    <property type="entry name" value="MANNOSE-1-PHOSPHATE GUANYLYLTRANSFERASE"/>
    <property type="match status" value="1"/>
</dbReference>
<keyword evidence="3 12" id="KW-0808">Transferase</keyword>
<dbReference type="Pfam" id="PF22640">
    <property type="entry name" value="ManC_GMP_beta-helix"/>
    <property type="match status" value="1"/>
</dbReference>
<gene>
    <name evidence="12" type="ORF">LG219_14055</name>
</gene>
<name>A0ABS8BP78_9NEIS</name>
<dbReference type="CDD" id="cd02213">
    <property type="entry name" value="cupin_PMI_typeII_C"/>
    <property type="match status" value="1"/>
</dbReference>
<comment type="similarity">
    <text evidence="1 8">Belongs to the mannose-6-phosphate isomerase type 2 family.</text>
</comment>
<keyword evidence="13" id="KW-1185">Reference proteome</keyword>
<evidence type="ECO:0000256" key="1">
    <source>
        <dbReference type="ARBA" id="ARBA00006115"/>
    </source>
</evidence>
<dbReference type="InterPro" id="IPR051161">
    <property type="entry name" value="Mannose-6P_isomerase_type2"/>
</dbReference>
<dbReference type="Gene3D" id="2.60.120.10">
    <property type="entry name" value="Jelly Rolls"/>
    <property type="match status" value="1"/>
</dbReference>
<evidence type="ECO:0000313" key="13">
    <source>
        <dbReference type="Proteomes" id="UP001198034"/>
    </source>
</evidence>
<evidence type="ECO:0000256" key="3">
    <source>
        <dbReference type="ARBA" id="ARBA00022679"/>
    </source>
</evidence>
<protein>
    <recommendedName>
        <fullName evidence="2">mannose-1-phosphate guanylyltransferase</fullName>
        <ecNumber evidence="2">2.7.7.13</ecNumber>
    </recommendedName>
</protein>
<keyword evidence="12" id="KW-0413">Isomerase</keyword>
<dbReference type="RefSeq" id="WP_226765083.1">
    <property type="nucleotide sequence ID" value="NZ_JAJAWG010000013.1"/>
</dbReference>
<dbReference type="InterPro" id="IPR049577">
    <property type="entry name" value="GMPP_N"/>
</dbReference>
<dbReference type="Proteomes" id="UP001198034">
    <property type="component" value="Unassembled WGS sequence"/>
</dbReference>
<dbReference type="Gene3D" id="3.90.550.10">
    <property type="entry name" value="Spore Coat Polysaccharide Biosynthesis Protein SpsA, Chain A"/>
    <property type="match status" value="1"/>
</dbReference>
<dbReference type="SUPFAM" id="SSF53448">
    <property type="entry name" value="Nucleotide-diphospho-sugar transferases"/>
    <property type="match status" value="1"/>
</dbReference>
<proteinExistence type="inferred from homology"/>
<evidence type="ECO:0000259" key="11">
    <source>
        <dbReference type="Pfam" id="PF22640"/>
    </source>
</evidence>
<feature type="domain" description="Mannose-6-phosphate isomerase type II C-terminal" evidence="10">
    <location>
        <begin position="354"/>
        <end position="468"/>
    </location>
</feature>
<evidence type="ECO:0000256" key="2">
    <source>
        <dbReference type="ARBA" id="ARBA00012387"/>
    </source>
</evidence>
<comment type="caution">
    <text evidence="12">The sequence shown here is derived from an EMBL/GenBank/DDBJ whole genome shotgun (WGS) entry which is preliminary data.</text>
</comment>
<evidence type="ECO:0000256" key="8">
    <source>
        <dbReference type="RuleBase" id="RU004190"/>
    </source>
</evidence>
<evidence type="ECO:0000259" key="9">
    <source>
        <dbReference type="Pfam" id="PF00483"/>
    </source>
</evidence>
<dbReference type="NCBIfam" id="TIGR01479">
    <property type="entry name" value="GMP_PMI"/>
    <property type="match status" value="1"/>
</dbReference>